<evidence type="ECO:0000256" key="5">
    <source>
        <dbReference type="ARBA" id="ARBA00022692"/>
    </source>
</evidence>
<sequence>MKKLLLATAVAALSVSAAHAAPTVYGKALVTVDYSDFDDESTTKLNSTASRIGFKGAEALTANTDLVYQLEYGVEIDSDNGGTVKGKSQNQFHSRDTYLGLSNKQYGTLVAGRLSAIDDNINYVSQTVGQYDGFNAAYWDGDRVNNAMAYFSPVYNGLQFMGMYAFKEDNASDLPTDAEAFGVGVKYEPANQPFRAGATYIKSGDFNTTRLSGAYDLNNQIGLGALYQISDLDKSDKENLAAVSATYKTATPWTAYAQAEMTSNVDGVDGKDAQRLVLGGKYAFNANATGHVYAGYSNLEQEGQDDKDGFGIGTGIEYKF</sequence>
<dbReference type="PANTHER" id="PTHR34501:SF9">
    <property type="entry name" value="MAJOR OUTER MEMBRANE PROTEIN P.IA"/>
    <property type="match status" value="1"/>
</dbReference>
<dbReference type="InterPro" id="IPR050298">
    <property type="entry name" value="Gram-neg_bact_OMP"/>
</dbReference>
<dbReference type="PRINTS" id="PR00182">
    <property type="entry name" value="ECOLNEIPORIN"/>
</dbReference>
<keyword evidence="9" id="KW-0472">Membrane</keyword>
<protein>
    <submittedName>
        <fullName evidence="13">Porin</fullName>
    </submittedName>
</protein>
<proteinExistence type="predicted"/>
<evidence type="ECO:0000256" key="6">
    <source>
        <dbReference type="ARBA" id="ARBA00022729"/>
    </source>
</evidence>
<evidence type="ECO:0000256" key="10">
    <source>
        <dbReference type="ARBA" id="ARBA00023237"/>
    </source>
</evidence>
<dbReference type="SUPFAM" id="SSF56935">
    <property type="entry name" value="Porins"/>
    <property type="match status" value="1"/>
</dbReference>
<dbReference type="PRINTS" id="PR00184">
    <property type="entry name" value="NEISSPPORIN"/>
</dbReference>
<evidence type="ECO:0000313" key="13">
    <source>
        <dbReference type="EMBL" id="KND19158.1"/>
    </source>
</evidence>
<dbReference type="Pfam" id="PF13609">
    <property type="entry name" value="Porin_4"/>
    <property type="match status" value="1"/>
</dbReference>
<keyword evidence="8" id="KW-0626">Porin</keyword>
<keyword evidence="6 11" id="KW-0732">Signal</keyword>
<accession>A0ABR5IJI5</accession>
<gene>
    <name evidence="13" type="ORF">AFK20_11095</name>
</gene>
<comment type="subunit">
    <text evidence="2">Homotrimer.</text>
</comment>
<feature type="signal peptide" evidence="11">
    <location>
        <begin position="1"/>
        <end position="20"/>
    </location>
</feature>
<evidence type="ECO:0000256" key="9">
    <source>
        <dbReference type="ARBA" id="ARBA00023136"/>
    </source>
</evidence>
<evidence type="ECO:0000256" key="7">
    <source>
        <dbReference type="ARBA" id="ARBA00023065"/>
    </source>
</evidence>
<dbReference type="InterPro" id="IPR023614">
    <property type="entry name" value="Porin_dom_sf"/>
</dbReference>
<name>A0ABR5IJI5_9HYPH</name>
<dbReference type="Gene3D" id="2.40.160.10">
    <property type="entry name" value="Porin"/>
    <property type="match status" value="1"/>
</dbReference>
<reference evidence="13 14" key="1">
    <citation type="submission" date="2015-07" db="EMBL/GenBank/DDBJ databases">
        <title>Draft genome of Enhydrobacter aerosaccus.</title>
        <authorList>
            <person name="Wang X."/>
        </authorList>
    </citation>
    <scope>NUCLEOTIDE SEQUENCE [LARGE SCALE GENOMIC DNA]</scope>
    <source>
        <strain evidence="13 14">CGMCC9176</strain>
    </source>
</reference>
<keyword evidence="10" id="KW-0998">Cell outer membrane</keyword>
<evidence type="ECO:0000256" key="8">
    <source>
        <dbReference type="ARBA" id="ARBA00023114"/>
    </source>
</evidence>
<feature type="domain" description="Porin" evidence="12">
    <location>
        <begin position="7"/>
        <end position="301"/>
    </location>
</feature>
<evidence type="ECO:0000256" key="4">
    <source>
        <dbReference type="ARBA" id="ARBA00022452"/>
    </source>
</evidence>
<dbReference type="CDD" id="cd00342">
    <property type="entry name" value="gram_neg_porins"/>
    <property type="match status" value="1"/>
</dbReference>
<feature type="chain" id="PRO_5046663812" evidence="11">
    <location>
        <begin position="21"/>
        <end position="320"/>
    </location>
</feature>
<keyword evidence="7" id="KW-0406">Ion transport</keyword>
<dbReference type="InterPro" id="IPR033900">
    <property type="entry name" value="Gram_neg_porin_domain"/>
</dbReference>
<dbReference type="InterPro" id="IPR001702">
    <property type="entry name" value="Porin_Gram-ve"/>
</dbReference>
<dbReference type="InterPro" id="IPR002299">
    <property type="entry name" value="Porin_Neis"/>
</dbReference>
<keyword evidence="5" id="KW-0812">Transmembrane</keyword>
<dbReference type="Proteomes" id="UP000053900">
    <property type="component" value="Unassembled WGS sequence"/>
</dbReference>
<organism evidence="13 14">
    <name type="scientific">Enhydrobacter aerosaccus</name>
    <dbReference type="NCBI Taxonomy" id="225324"/>
    <lineage>
        <taxon>Bacteria</taxon>
        <taxon>Pseudomonadati</taxon>
        <taxon>Pseudomonadota</taxon>
        <taxon>Alphaproteobacteria</taxon>
        <taxon>Hyphomicrobiales</taxon>
        <taxon>Enhydrobacter</taxon>
    </lineage>
</organism>
<keyword evidence="3" id="KW-0813">Transport</keyword>
<keyword evidence="4" id="KW-1134">Transmembrane beta strand</keyword>
<dbReference type="PANTHER" id="PTHR34501">
    <property type="entry name" value="PROTEIN YDDL-RELATED"/>
    <property type="match status" value="1"/>
</dbReference>
<comment type="subcellular location">
    <subcellularLocation>
        <location evidence="1">Cell outer membrane</location>
        <topology evidence="1">Multi-pass membrane protein</topology>
    </subcellularLocation>
</comment>
<evidence type="ECO:0000256" key="3">
    <source>
        <dbReference type="ARBA" id="ARBA00022448"/>
    </source>
</evidence>
<dbReference type="EMBL" id="LGSW01000013">
    <property type="protein sequence ID" value="KND19158.1"/>
    <property type="molecule type" value="Genomic_DNA"/>
</dbReference>
<evidence type="ECO:0000256" key="2">
    <source>
        <dbReference type="ARBA" id="ARBA00011233"/>
    </source>
</evidence>
<evidence type="ECO:0000259" key="12">
    <source>
        <dbReference type="Pfam" id="PF13609"/>
    </source>
</evidence>
<evidence type="ECO:0000256" key="1">
    <source>
        <dbReference type="ARBA" id="ARBA00004571"/>
    </source>
</evidence>
<evidence type="ECO:0000256" key="11">
    <source>
        <dbReference type="SAM" id="SignalP"/>
    </source>
</evidence>
<keyword evidence="14" id="KW-1185">Reference proteome</keyword>
<evidence type="ECO:0000313" key="14">
    <source>
        <dbReference type="Proteomes" id="UP000053900"/>
    </source>
</evidence>
<comment type="caution">
    <text evidence="13">The sequence shown here is derived from an EMBL/GenBank/DDBJ whole genome shotgun (WGS) entry which is preliminary data.</text>
</comment>